<evidence type="ECO:0008006" key="4">
    <source>
        <dbReference type="Google" id="ProtNLM"/>
    </source>
</evidence>
<evidence type="ECO:0000313" key="3">
    <source>
        <dbReference type="Proteomes" id="UP001432027"/>
    </source>
</evidence>
<accession>A0AAV5SIW5</accession>
<keyword evidence="3" id="KW-1185">Reference proteome</keyword>
<dbReference type="InterPro" id="IPR019423">
    <property type="entry name" value="7TM_GPCR_serpentine_rcpt_Srj"/>
</dbReference>
<comment type="caution">
    <text evidence="2">The sequence shown here is derived from an EMBL/GenBank/DDBJ whole genome shotgun (WGS) entry which is preliminary data.</text>
</comment>
<feature type="transmembrane region" description="Helical" evidence="1">
    <location>
        <begin position="50"/>
        <end position="73"/>
    </location>
</feature>
<organism evidence="2 3">
    <name type="scientific">Pristionchus entomophagus</name>
    <dbReference type="NCBI Taxonomy" id="358040"/>
    <lineage>
        <taxon>Eukaryota</taxon>
        <taxon>Metazoa</taxon>
        <taxon>Ecdysozoa</taxon>
        <taxon>Nematoda</taxon>
        <taxon>Chromadorea</taxon>
        <taxon>Rhabditida</taxon>
        <taxon>Rhabditina</taxon>
        <taxon>Diplogasteromorpha</taxon>
        <taxon>Diplogasteroidea</taxon>
        <taxon>Neodiplogasteridae</taxon>
        <taxon>Pristionchus</taxon>
    </lineage>
</organism>
<dbReference type="PANTHER" id="PTHR45907">
    <property type="entry name" value="SERPENTINE RECEPTOR, CLASS J"/>
    <property type="match status" value="1"/>
</dbReference>
<gene>
    <name evidence="2" type="ORF">PENTCL1PPCAC_5024</name>
</gene>
<sequence>SYANLLTLFASYDVILIVLNYMLIPRAIALPYVLAVVLEVQYGSKLLTCFHSISFLVSYASLITHFLYRFWIVAKFRQPALFVSKSCFRPFNIAWFSTVKFYAGWLLCVICFCAFLLFITMKITSSEGIIAQQTAFTVYQHKFGGEIRRGWVIFDYIVESRPNISVIFLTLFYMITRGIKFSQVSTMAYFTYRRIATAFALSAQSRSAQLRLLVTACVQGIVSS</sequence>
<dbReference type="PANTHER" id="PTHR45907:SF16">
    <property type="entry name" value="SERPENTINE RECEPTOR, CLASS J"/>
    <property type="match status" value="1"/>
</dbReference>
<dbReference type="AlphaFoldDB" id="A0AAV5SIW5"/>
<dbReference type="Proteomes" id="UP001432027">
    <property type="component" value="Unassembled WGS sequence"/>
</dbReference>
<feature type="transmembrane region" description="Helical" evidence="1">
    <location>
        <begin position="14"/>
        <end position="38"/>
    </location>
</feature>
<keyword evidence="1" id="KW-1133">Transmembrane helix</keyword>
<dbReference type="EMBL" id="BTSX01000002">
    <property type="protein sequence ID" value="GMS82849.1"/>
    <property type="molecule type" value="Genomic_DNA"/>
</dbReference>
<protein>
    <recommendedName>
        <fullName evidence="4">G protein-coupled receptor</fullName>
    </recommendedName>
</protein>
<evidence type="ECO:0000256" key="1">
    <source>
        <dbReference type="SAM" id="Phobius"/>
    </source>
</evidence>
<feature type="non-terminal residue" evidence="2">
    <location>
        <position position="1"/>
    </location>
</feature>
<reference evidence="2" key="1">
    <citation type="submission" date="2023-10" db="EMBL/GenBank/DDBJ databases">
        <title>Genome assembly of Pristionchus species.</title>
        <authorList>
            <person name="Yoshida K."/>
            <person name="Sommer R.J."/>
        </authorList>
    </citation>
    <scope>NUCLEOTIDE SEQUENCE</scope>
    <source>
        <strain evidence="2">RS0144</strain>
    </source>
</reference>
<evidence type="ECO:0000313" key="2">
    <source>
        <dbReference type="EMBL" id="GMS82849.1"/>
    </source>
</evidence>
<feature type="transmembrane region" description="Helical" evidence="1">
    <location>
        <begin position="93"/>
        <end position="119"/>
    </location>
</feature>
<keyword evidence="1" id="KW-0472">Membrane</keyword>
<keyword evidence="1" id="KW-0812">Transmembrane</keyword>
<name>A0AAV5SIW5_9BILA</name>
<proteinExistence type="predicted"/>